<dbReference type="PROSITE" id="PS51683">
    <property type="entry name" value="SAM_OMT_II"/>
    <property type="match status" value="1"/>
</dbReference>
<feature type="domain" description="O-methyltransferase dimerisation" evidence="5">
    <location>
        <begin position="164"/>
        <end position="238"/>
    </location>
</feature>
<keyword evidence="1" id="KW-0489">Methyltransferase</keyword>
<protein>
    <recommendedName>
        <fullName evidence="8">S-adenosyl-L-methionine-dependent methyltransferase</fullName>
    </recommendedName>
</protein>
<keyword evidence="7" id="KW-1185">Reference proteome</keyword>
<dbReference type="InterPro" id="IPR036390">
    <property type="entry name" value="WH_DNA-bd_sf"/>
</dbReference>
<evidence type="ECO:0000256" key="2">
    <source>
        <dbReference type="ARBA" id="ARBA00022679"/>
    </source>
</evidence>
<evidence type="ECO:0008006" key="8">
    <source>
        <dbReference type="Google" id="ProtNLM"/>
    </source>
</evidence>
<reference evidence="6" key="1">
    <citation type="submission" date="2022-07" db="EMBL/GenBank/DDBJ databases">
        <title>Genome Sequence of Agrocybe chaxingu.</title>
        <authorList>
            <person name="Buettner E."/>
        </authorList>
    </citation>
    <scope>NUCLEOTIDE SEQUENCE</scope>
    <source>
        <strain evidence="6">MP-N11</strain>
    </source>
</reference>
<accession>A0A9W8MSP7</accession>
<dbReference type="InterPro" id="IPR029063">
    <property type="entry name" value="SAM-dependent_MTases_sf"/>
</dbReference>
<dbReference type="Gene3D" id="3.40.50.150">
    <property type="entry name" value="Vaccinia Virus protein VP39"/>
    <property type="match status" value="1"/>
</dbReference>
<dbReference type="AlphaFoldDB" id="A0A9W8MSP7"/>
<gene>
    <name evidence="6" type="ORF">NLJ89_g8498</name>
</gene>
<dbReference type="InterPro" id="IPR001077">
    <property type="entry name" value="COMT_C"/>
</dbReference>
<evidence type="ECO:0000313" key="6">
    <source>
        <dbReference type="EMBL" id="KAJ3503291.1"/>
    </source>
</evidence>
<feature type="domain" description="O-methyltransferase C-terminal" evidence="4">
    <location>
        <begin position="335"/>
        <end position="508"/>
    </location>
</feature>
<keyword evidence="3" id="KW-0949">S-adenosyl-L-methionine</keyword>
<organism evidence="6 7">
    <name type="scientific">Agrocybe chaxingu</name>
    <dbReference type="NCBI Taxonomy" id="84603"/>
    <lineage>
        <taxon>Eukaryota</taxon>
        <taxon>Fungi</taxon>
        <taxon>Dikarya</taxon>
        <taxon>Basidiomycota</taxon>
        <taxon>Agaricomycotina</taxon>
        <taxon>Agaricomycetes</taxon>
        <taxon>Agaricomycetidae</taxon>
        <taxon>Agaricales</taxon>
        <taxon>Agaricineae</taxon>
        <taxon>Strophariaceae</taxon>
        <taxon>Agrocybe</taxon>
    </lineage>
</organism>
<dbReference type="EMBL" id="JANKHO010001162">
    <property type="protein sequence ID" value="KAJ3503291.1"/>
    <property type="molecule type" value="Genomic_DNA"/>
</dbReference>
<name>A0A9W8MSP7_9AGAR</name>
<dbReference type="PANTHER" id="PTHR43712">
    <property type="entry name" value="PUTATIVE (AFU_ORTHOLOGUE AFUA_4G14580)-RELATED"/>
    <property type="match status" value="1"/>
</dbReference>
<dbReference type="SUPFAM" id="SSF46785">
    <property type="entry name" value="Winged helix' DNA-binding domain"/>
    <property type="match status" value="1"/>
</dbReference>
<evidence type="ECO:0000259" key="4">
    <source>
        <dbReference type="Pfam" id="PF00891"/>
    </source>
</evidence>
<comment type="caution">
    <text evidence="6">The sequence shown here is derived from an EMBL/GenBank/DDBJ whole genome shotgun (WGS) entry which is preliminary data.</text>
</comment>
<dbReference type="InterPro" id="IPR016461">
    <property type="entry name" value="COMT-like"/>
</dbReference>
<evidence type="ECO:0000256" key="3">
    <source>
        <dbReference type="ARBA" id="ARBA00022691"/>
    </source>
</evidence>
<dbReference type="GO" id="GO:0032259">
    <property type="term" value="P:methylation"/>
    <property type="evidence" value="ECO:0007669"/>
    <property type="project" value="UniProtKB-KW"/>
</dbReference>
<dbReference type="OrthoDB" id="1606438at2759"/>
<dbReference type="Proteomes" id="UP001148786">
    <property type="component" value="Unassembled WGS sequence"/>
</dbReference>
<dbReference type="Pfam" id="PF00891">
    <property type="entry name" value="Methyltransf_2"/>
    <property type="match status" value="1"/>
</dbReference>
<dbReference type="Gene3D" id="1.10.10.10">
    <property type="entry name" value="Winged helix-like DNA-binding domain superfamily/Winged helix DNA-binding domain"/>
    <property type="match status" value="1"/>
</dbReference>
<dbReference type="PANTHER" id="PTHR43712:SF2">
    <property type="entry name" value="O-METHYLTRANSFERASE CICE"/>
    <property type="match status" value="1"/>
</dbReference>
<evidence type="ECO:0000259" key="5">
    <source>
        <dbReference type="Pfam" id="PF08100"/>
    </source>
</evidence>
<dbReference type="SUPFAM" id="SSF53335">
    <property type="entry name" value="S-adenosyl-L-methionine-dependent methyltransferases"/>
    <property type="match status" value="1"/>
</dbReference>
<dbReference type="GO" id="GO:0008171">
    <property type="term" value="F:O-methyltransferase activity"/>
    <property type="evidence" value="ECO:0007669"/>
    <property type="project" value="InterPro"/>
</dbReference>
<dbReference type="GO" id="GO:0046983">
    <property type="term" value="F:protein dimerization activity"/>
    <property type="evidence" value="ECO:0007669"/>
    <property type="project" value="InterPro"/>
</dbReference>
<sequence length="527" mass="59244">MPSAKRFKRMMSQKDFSCVSSFYFIPAFDKRLQIQGKMGAQVSSILRHLTAYIKTPRLLPSSKVPDVEPVPPARLLRIPTNGEPTALAAFITDATKIVEAHYARSSHPGVPSLNDTDEHPLDQDLNSELRTAIQVIEGACAQLSATVARPEHTIVNIFLQKVMAFVEPTCLGIAITFKIPDVLRGRPGGMHISEIGKKTGLEERKVGRILRLLTSRHVFTEVSENVFANNRLSIRLLSENPLSNMGSCYVEEYQKSTSLLPDILGDKMWGHSYLSTHTAFNKWSLYDGSLFAFMNAPQGLRFKARFDVGMIGWGNACQAHNIVYQFPWKELPDGASVCDLGGGVGNISLQLAKAYPTLKLILQDLPETIQRAKTEVWPEKCPEAIRQKRIEFKTIDFFKESPVAGCNVYLLKNIIHDWPDHDCVTILTNIRKVMEPYSQILIHEYILQNANRVPDEPCAFQQAPQPMLANYGAGRIRQYNLDLCMMAMLNGEERKLADFVRLGEQAGLKFEKLWDLGEMAVVELRLP</sequence>
<keyword evidence="2" id="KW-0808">Transferase</keyword>
<dbReference type="Pfam" id="PF08100">
    <property type="entry name" value="Dimerisation"/>
    <property type="match status" value="1"/>
</dbReference>
<evidence type="ECO:0000256" key="1">
    <source>
        <dbReference type="ARBA" id="ARBA00022603"/>
    </source>
</evidence>
<proteinExistence type="predicted"/>
<dbReference type="InterPro" id="IPR012967">
    <property type="entry name" value="COMT_dimerisation"/>
</dbReference>
<dbReference type="InterPro" id="IPR036388">
    <property type="entry name" value="WH-like_DNA-bd_sf"/>
</dbReference>
<evidence type="ECO:0000313" key="7">
    <source>
        <dbReference type="Proteomes" id="UP001148786"/>
    </source>
</evidence>